<dbReference type="InterPro" id="IPR009057">
    <property type="entry name" value="Homeodomain-like_sf"/>
</dbReference>
<feature type="DNA-binding region" description="H-T-H motif" evidence="4">
    <location>
        <begin position="30"/>
        <end position="49"/>
    </location>
</feature>
<sequence>MARLPDTAHRAALAEAALDHIGHVGLAQFSLRGLAAELGTSARMLVHYFGSREELLSAALAVHRARTQELIAGAGDPAGRARAAWAVMTDPGQRGHFTVMFHLMAAALTEGGPEPVAAQRGFRDWVDYTAELFAAAGRPRAAAEAAATALTSGLKGILFDRMVTGDHERCDAAANLLIAAILTTDDEATSRYAAREDD</sequence>
<dbReference type="Proteomes" id="UP000622552">
    <property type="component" value="Unassembled WGS sequence"/>
</dbReference>
<evidence type="ECO:0000256" key="1">
    <source>
        <dbReference type="ARBA" id="ARBA00023015"/>
    </source>
</evidence>
<dbReference type="RefSeq" id="WP_197001726.1">
    <property type="nucleotide sequence ID" value="NZ_BONS01000027.1"/>
</dbReference>
<evidence type="ECO:0000256" key="3">
    <source>
        <dbReference type="ARBA" id="ARBA00023163"/>
    </source>
</evidence>
<dbReference type="PANTHER" id="PTHR47506:SF6">
    <property type="entry name" value="HTH-TYPE TRANSCRIPTIONAL REPRESSOR NEMR"/>
    <property type="match status" value="1"/>
</dbReference>
<dbReference type="AlphaFoldDB" id="A0A8J7GKC5"/>
<keyword evidence="1" id="KW-0805">Transcription regulation</keyword>
<evidence type="ECO:0000259" key="5">
    <source>
        <dbReference type="PROSITE" id="PS50977"/>
    </source>
</evidence>
<dbReference type="EMBL" id="JADOUF010000001">
    <property type="protein sequence ID" value="MBG6134489.1"/>
    <property type="molecule type" value="Genomic_DNA"/>
</dbReference>
<keyword evidence="7" id="KW-1185">Reference proteome</keyword>
<dbReference type="PROSITE" id="PS50977">
    <property type="entry name" value="HTH_TETR_2"/>
    <property type="match status" value="1"/>
</dbReference>
<reference evidence="6" key="1">
    <citation type="submission" date="2020-11" db="EMBL/GenBank/DDBJ databases">
        <title>Sequencing the genomes of 1000 actinobacteria strains.</title>
        <authorList>
            <person name="Klenk H.-P."/>
        </authorList>
    </citation>
    <scope>NUCLEOTIDE SEQUENCE</scope>
    <source>
        <strain evidence="6">DSM 45356</strain>
    </source>
</reference>
<evidence type="ECO:0000256" key="2">
    <source>
        <dbReference type="ARBA" id="ARBA00023125"/>
    </source>
</evidence>
<proteinExistence type="predicted"/>
<accession>A0A8J7GKC5</accession>
<dbReference type="Pfam" id="PF00440">
    <property type="entry name" value="TetR_N"/>
    <property type="match status" value="1"/>
</dbReference>
<dbReference type="PANTHER" id="PTHR47506">
    <property type="entry name" value="TRANSCRIPTIONAL REGULATORY PROTEIN"/>
    <property type="match status" value="1"/>
</dbReference>
<evidence type="ECO:0000313" key="6">
    <source>
        <dbReference type="EMBL" id="MBG6134489.1"/>
    </source>
</evidence>
<name>A0A8J7GKC5_9ACTN</name>
<dbReference type="Gene3D" id="1.10.357.10">
    <property type="entry name" value="Tetracycline Repressor, domain 2"/>
    <property type="match status" value="1"/>
</dbReference>
<feature type="domain" description="HTH tetR-type" evidence="5">
    <location>
        <begin position="7"/>
        <end position="67"/>
    </location>
</feature>
<protein>
    <submittedName>
        <fullName evidence="6">AcrR family transcriptional regulator</fullName>
    </submittedName>
</protein>
<dbReference type="SUPFAM" id="SSF48498">
    <property type="entry name" value="Tetracyclin repressor-like, C-terminal domain"/>
    <property type="match status" value="1"/>
</dbReference>
<comment type="caution">
    <text evidence="6">The sequence shown here is derived from an EMBL/GenBank/DDBJ whole genome shotgun (WGS) entry which is preliminary data.</text>
</comment>
<dbReference type="SUPFAM" id="SSF46689">
    <property type="entry name" value="Homeodomain-like"/>
    <property type="match status" value="1"/>
</dbReference>
<keyword evidence="3" id="KW-0804">Transcription</keyword>
<dbReference type="InterPro" id="IPR036271">
    <property type="entry name" value="Tet_transcr_reg_TetR-rel_C_sf"/>
</dbReference>
<dbReference type="InterPro" id="IPR001647">
    <property type="entry name" value="HTH_TetR"/>
</dbReference>
<evidence type="ECO:0000256" key="4">
    <source>
        <dbReference type="PROSITE-ProRule" id="PRU00335"/>
    </source>
</evidence>
<dbReference type="GO" id="GO:0003677">
    <property type="term" value="F:DNA binding"/>
    <property type="evidence" value="ECO:0007669"/>
    <property type="project" value="UniProtKB-UniRule"/>
</dbReference>
<organism evidence="6 7">
    <name type="scientific">Longispora fulva</name>
    <dbReference type="NCBI Taxonomy" id="619741"/>
    <lineage>
        <taxon>Bacteria</taxon>
        <taxon>Bacillati</taxon>
        <taxon>Actinomycetota</taxon>
        <taxon>Actinomycetes</taxon>
        <taxon>Micromonosporales</taxon>
        <taxon>Micromonosporaceae</taxon>
        <taxon>Longispora</taxon>
    </lineage>
</organism>
<keyword evidence="2 4" id="KW-0238">DNA-binding</keyword>
<evidence type="ECO:0000313" key="7">
    <source>
        <dbReference type="Proteomes" id="UP000622552"/>
    </source>
</evidence>
<gene>
    <name evidence="6" type="ORF">IW245_000683</name>
</gene>